<feature type="compositionally biased region" description="Polar residues" evidence="1">
    <location>
        <begin position="513"/>
        <end position="528"/>
    </location>
</feature>
<feature type="transmembrane region" description="Helical" evidence="2">
    <location>
        <begin position="356"/>
        <end position="381"/>
    </location>
</feature>
<feature type="region of interest" description="Disordered" evidence="1">
    <location>
        <begin position="329"/>
        <end position="352"/>
    </location>
</feature>
<evidence type="ECO:0000256" key="1">
    <source>
        <dbReference type="SAM" id="MobiDB-lite"/>
    </source>
</evidence>
<feature type="compositionally biased region" description="Basic and acidic residues" evidence="1">
    <location>
        <begin position="531"/>
        <end position="543"/>
    </location>
</feature>
<evidence type="ECO:0000313" key="3">
    <source>
        <dbReference type="EMBL" id="RSH84992.1"/>
    </source>
</evidence>
<feature type="region of interest" description="Disordered" evidence="1">
    <location>
        <begin position="508"/>
        <end position="543"/>
    </location>
</feature>
<comment type="caution">
    <text evidence="3">The sequence shown here is derived from an EMBL/GenBank/DDBJ whole genome shotgun (WGS) entry which is preliminary data.</text>
</comment>
<protein>
    <submittedName>
        <fullName evidence="3">Uncharacterized protein</fullName>
    </submittedName>
</protein>
<dbReference type="Gene3D" id="1.20.5.510">
    <property type="entry name" value="Single helix bin"/>
    <property type="match status" value="1"/>
</dbReference>
<dbReference type="EMBL" id="RSCE01000003">
    <property type="protein sequence ID" value="RSH84992.1"/>
    <property type="molecule type" value="Genomic_DNA"/>
</dbReference>
<feature type="region of interest" description="Disordered" evidence="1">
    <location>
        <begin position="415"/>
        <end position="447"/>
    </location>
</feature>
<organism evidence="3 4">
    <name type="scientific">Apiotrichum porosum</name>
    <dbReference type="NCBI Taxonomy" id="105984"/>
    <lineage>
        <taxon>Eukaryota</taxon>
        <taxon>Fungi</taxon>
        <taxon>Dikarya</taxon>
        <taxon>Basidiomycota</taxon>
        <taxon>Agaricomycotina</taxon>
        <taxon>Tremellomycetes</taxon>
        <taxon>Trichosporonales</taxon>
        <taxon>Trichosporonaceae</taxon>
        <taxon>Apiotrichum</taxon>
    </lineage>
</organism>
<dbReference type="STRING" id="105984.A0A427Y1P4"/>
<keyword evidence="2" id="KW-1133">Transmembrane helix</keyword>
<dbReference type="Proteomes" id="UP000279236">
    <property type="component" value="Unassembled WGS sequence"/>
</dbReference>
<keyword evidence="2" id="KW-0472">Membrane</keyword>
<dbReference type="Gene3D" id="2.60.120.260">
    <property type="entry name" value="Galactose-binding domain-like"/>
    <property type="match status" value="1"/>
</dbReference>
<proteinExistence type="predicted"/>
<keyword evidence="4" id="KW-1185">Reference proteome</keyword>
<dbReference type="GeneID" id="39591110"/>
<sequence>MVALHAMAAAAASAALGALILGTRSVRAAQSPLQPIPYNISFPDTASILTYTPSKQAVASRGWNTTFSGDATQWSSYVANTIGQGNSTTSTSYAGARVDIIFAGTGATFEGTTANGGTVALLVDGFQQSYVTADPGNVAAVSGLSPGQHNVSIVLVSGTVSLTGVTLTMGLYAQSSEAIAAASASPTTIDFEKVVSGTAVINSVVTTGNASDWTPNSVLGGGGGYGQQAYDRIGSNIEGATAMISLGTGNTFVLLSGSSSSDHGLYTVQLDPPPPDLPESQVLTSYNPWTVANSTLFAAGLLPNTTYNLTMTVGAGGWSDVGTAQLWSVGNGTGNATDSGGGTGEPSGSSGSKSNIGAIVGGVVGGVVAIALIGALAWFLIRKRKRASNVRSVQGRAGYPVIDDDDSEVRYSPIATDVPASQITPYDGTASQSGTTRSADSRSRDTAQYTSMTGLRVQNADDEGASFLTQTTSNEKNSRRNRPRALIQTHEEVDAGPVVRSVAVPPRYDPTWAASTADPSEGTATPPTVFSREEADDRLLYRE</sequence>
<feature type="compositionally biased region" description="Polar residues" evidence="1">
    <location>
        <begin position="419"/>
        <end position="438"/>
    </location>
</feature>
<keyword evidence="2" id="KW-0812">Transmembrane</keyword>
<dbReference type="AlphaFoldDB" id="A0A427Y1P4"/>
<feature type="region of interest" description="Disordered" evidence="1">
    <location>
        <begin position="469"/>
        <end position="493"/>
    </location>
</feature>
<evidence type="ECO:0000256" key="2">
    <source>
        <dbReference type="SAM" id="Phobius"/>
    </source>
</evidence>
<gene>
    <name evidence="3" type="ORF">EHS24_006567</name>
</gene>
<name>A0A427Y1P4_9TREE</name>
<reference evidence="3 4" key="1">
    <citation type="submission" date="2018-11" db="EMBL/GenBank/DDBJ databases">
        <title>Genome sequence of Apiotrichum porosum DSM 27194.</title>
        <authorList>
            <person name="Aliyu H."/>
            <person name="Gorte O."/>
            <person name="Ochsenreither K."/>
        </authorList>
    </citation>
    <scope>NUCLEOTIDE SEQUENCE [LARGE SCALE GENOMIC DNA]</scope>
    <source>
        <strain evidence="3 4">DSM 27194</strain>
    </source>
</reference>
<feature type="compositionally biased region" description="Polar residues" evidence="1">
    <location>
        <begin position="329"/>
        <end position="338"/>
    </location>
</feature>
<dbReference type="RefSeq" id="XP_028478440.1">
    <property type="nucleotide sequence ID" value="XM_028621988.1"/>
</dbReference>
<accession>A0A427Y1P4</accession>
<evidence type="ECO:0000313" key="4">
    <source>
        <dbReference type="Proteomes" id="UP000279236"/>
    </source>
</evidence>